<dbReference type="PANTHER" id="PTHR43277">
    <property type="entry name" value="ARGININE DECARBOXYLASE"/>
    <property type="match status" value="1"/>
</dbReference>
<dbReference type="InterPro" id="IPR000310">
    <property type="entry name" value="Orn/Lys/Arg_deCO2ase_major_dom"/>
</dbReference>
<dbReference type="SUPFAM" id="SSF55904">
    <property type="entry name" value="Ornithine decarboxylase C-terminal domain"/>
    <property type="match status" value="1"/>
</dbReference>
<evidence type="ECO:0000256" key="5">
    <source>
        <dbReference type="ARBA" id="ARBA00023239"/>
    </source>
</evidence>
<protein>
    <recommendedName>
        <fullName evidence="6">Orn/Lys/Arg decarboxylases family 1 pyridoxal-P attachment site domain-containing protein</fullName>
    </recommendedName>
</protein>
<evidence type="ECO:0000256" key="4">
    <source>
        <dbReference type="ARBA" id="ARBA00022898"/>
    </source>
</evidence>
<keyword evidence="4" id="KW-0663">Pyridoxal phosphate</keyword>
<dbReference type="CDD" id="cd00615">
    <property type="entry name" value="Orn_deC_like"/>
    <property type="match status" value="1"/>
</dbReference>
<dbReference type="SUPFAM" id="SSF53383">
    <property type="entry name" value="PLP-dependent transferases"/>
    <property type="match status" value="1"/>
</dbReference>
<reference evidence="7 8" key="1">
    <citation type="journal article" date="2016" name="Nat. Commun.">
        <title>Thousands of microbial genomes shed light on interconnected biogeochemical processes in an aquifer system.</title>
        <authorList>
            <person name="Anantharaman K."/>
            <person name="Brown C.T."/>
            <person name="Hug L.A."/>
            <person name="Sharon I."/>
            <person name="Castelle C.J."/>
            <person name="Probst A.J."/>
            <person name="Thomas B.C."/>
            <person name="Singh A."/>
            <person name="Wilkins M.J."/>
            <person name="Karaoz U."/>
            <person name="Brodie E.L."/>
            <person name="Williams K.H."/>
            <person name="Hubbard S.S."/>
            <person name="Banfield J.F."/>
        </authorList>
    </citation>
    <scope>NUCLEOTIDE SEQUENCE [LARGE SCALE GENOMIC DNA]</scope>
</reference>
<evidence type="ECO:0000313" key="7">
    <source>
        <dbReference type="EMBL" id="OGF12930.1"/>
    </source>
</evidence>
<dbReference type="Gene3D" id="3.40.640.10">
    <property type="entry name" value="Type I PLP-dependent aspartate aminotransferase-like (Major domain)"/>
    <property type="match status" value="1"/>
</dbReference>
<keyword evidence="5" id="KW-0456">Lyase</keyword>
<dbReference type="InterPro" id="IPR008286">
    <property type="entry name" value="Prn/Lys/Arg_de-COase_C"/>
</dbReference>
<comment type="similarity">
    <text evidence="2">Belongs to the Orn/Lys/Arg decarboxylase class-I family.</text>
</comment>
<organism evidence="7 8">
    <name type="scientific">Candidatus Edwardsbacteria bacterium GWF2_54_11</name>
    <dbReference type="NCBI Taxonomy" id="1817851"/>
    <lineage>
        <taxon>Bacteria</taxon>
        <taxon>Candidatus Edwardsiibacteriota</taxon>
    </lineage>
</organism>
<dbReference type="Pfam" id="PF03711">
    <property type="entry name" value="OKR_DC_1_C"/>
    <property type="match status" value="1"/>
</dbReference>
<comment type="caution">
    <text evidence="7">The sequence shown here is derived from an EMBL/GenBank/DDBJ whole genome shotgun (WGS) entry which is preliminary data.</text>
</comment>
<dbReference type="Proteomes" id="UP000177230">
    <property type="component" value="Unassembled WGS sequence"/>
</dbReference>
<evidence type="ECO:0000256" key="1">
    <source>
        <dbReference type="ARBA" id="ARBA00001933"/>
    </source>
</evidence>
<name>A0A1F5REK9_9BACT</name>
<sequence>MKHRPSPHNSPQSRAPLFEALAAYIKQPKVPFHTPGHKQGRGIDKAWRRLVGDAIFRMDLTVLPETDCLFHPTGVIKQAQALAAGAYQADKSYFLINGSTGGNLSMLMGVLFPGDKIIVPRHTHKSVISGLIMSGALPIYIHPEVNREWGLIMNVSPQAVEKALIKNPGARAVFVSSPTYHGICCDLGKIVKLSHLNDRIVMVDQAHGPHLLFHPALPVSAMEAGADICVESSHKIISGLTQASMLHVKGPNIDIRDLEEVLLLTQSTSPSYLLMTSLDLARRQMAMDGRELLEKSIALSVKLRSSINKIKGLYCLNPQDVKPFKLDPTKLIVFVDKLGLTGYQASRILNEKYNIQAEMADWDHVAFIFSIADGQSEADRLLRALKAMASSQYGRGPLQKLDIQFPSNYPAMSLTPREAFFSTYKMVKLKEAVGEISTEFFTVYPPGIPVIVPGERITHQAVEYLETMKRLGAILVGPQYGQPGRIRVVAK</sequence>
<dbReference type="InterPro" id="IPR036633">
    <property type="entry name" value="Prn/Lys/Arg_de-COase_C_sf"/>
</dbReference>
<feature type="domain" description="Orn/Lys/Arg decarboxylases family 1 pyridoxal-P attachment site" evidence="6">
    <location>
        <begin position="230"/>
        <end position="244"/>
    </location>
</feature>
<dbReference type="AlphaFoldDB" id="A0A1F5REK9"/>
<dbReference type="PANTHER" id="PTHR43277:SF4">
    <property type="entry name" value="ARGININE DECARBOXYLASE"/>
    <property type="match status" value="1"/>
</dbReference>
<dbReference type="InterPro" id="IPR052357">
    <property type="entry name" value="Orn_Lys_Arg_decarboxylase-I"/>
</dbReference>
<dbReference type="GO" id="GO:0016831">
    <property type="term" value="F:carboxy-lyase activity"/>
    <property type="evidence" value="ECO:0007669"/>
    <property type="project" value="UniProtKB-KW"/>
</dbReference>
<evidence type="ECO:0000259" key="6">
    <source>
        <dbReference type="PROSITE" id="PS00703"/>
    </source>
</evidence>
<accession>A0A1F5REK9</accession>
<evidence type="ECO:0000313" key="8">
    <source>
        <dbReference type="Proteomes" id="UP000177230"/>
    </source>
</evidence>
<dbReference type="EMBL" id="MFFM01000028">
    <property type="protein sequence ID" value="OGF12930.1"/>
    <property type="molecule type" value="Genomic_DNA"/>
</dbReference>
<proteinExistence type="inferred from homology"/>
<keyword evidence="3" id="KW-0210">Decarboxylase</keyword>
<dbReference type="InterPro" id="IPR015421">
    <property type="entry name" value="PyrdxlP-dep_Trfase_major"/>
</dbReference>
<gene>
    <name evidence="7" type="ORF">A2024_11940</name>
</gene>
<dbReference type="PROSITE" id="PS00703">
    <property type="entry name" value="OKR_DC_1"/>
    <property type="match status" value="1"/>
</dbReference>
<dbReference type="InterPro" id="IPR015424">
    <property type="entry name" value="PyrdxlP-dep_Trfase"/>
</dbReference>
<dbReference type="Gene3D" id="3.90.100.10">
    <property type="entry name" value="Orn/Lys/Arg decarboxylase, C-terminal domain"/>
    <property type="match status" value="1"/>
</dbReference>
<evidence type="ECO:0000256" key="2">
    <source>
        <dbReference type="ARBA" id="ARBA00010671"/>
    </source>
</evidence>
<evidence type="ECO:0000256" key="3">
    <source>
        <dbReference type="ARBA" id="ARBA00022793"/>
    </source>
</evidence>
<comment type="cofactor">
    <cofactor evidence="1">
        <name>pyridoxal 5'-phosphate</name>
        <dbReference type="ChEBI" id="CHEBI:597326"/>
    </cofactor>
</comment>
<dbReference type="Pfam" id="PF01276">
    <property type="entry name" value="OKR_DC_1"/>
    <property type="match status" value="1"/>
</dbReference>